<dbReference type="Pfam" id="PF00239">
    <property type="entry name" value="Resolvase"/>
    <property type="match status" value="1"/>
</dbReference>
<feature type="domain" description="Resolvase/invertase-type recombinase catalytic" evidence="2">
    <location>
        <begin position="2"/>
        <end position="153"/>
    </location>
</feature>
<dbReference type="InterPro" id="IPR038109">
    <property type="entry name" value="DNA_bind_recomb_sf"/>
</dbReference>
<evidence type="ECO:0000313" key="5">
    <source>
        <dbReference type="Proteomes" id="UP001154322"/>
    </source>
</evidence>
<gene>
    <name evidence="4" type="ORF">WJ0W_005773</name>
</gene>
<dbReference type="CDD" id="cd00338">
    <property type="entry name" value="Ser_Recombinase"/>
    <property type="match status" value="1"/>
</dbReference>
<dbReference type="PROSITE" id="PS51737">
    <property type="entry name" value="RECOMBINASE_DNA_BIND"/>
    <property type="match status" value="1"/>
</dbReference>
<protein>
    <submittedName>
        <fullName evidence="4">Recombinase family protein</fullName>
    </submittedName>
</protein>
<keyword evidence="5" id="KW-1185">Reference proteome</keyword>
<dbReference type="PANTHER" id="PTHR30461">
    <property type="entry name" value="DNA-INVERTASE FROM LAMBDOID PROPHAGE"/>
    <property type="match status" value="1"/>
</dbReference>
<dbReference type="PROSITE" id="PS51736">
    <property type="entry name" value="RECOMBINASES_3"/>
    <property type="match status" value="1"/>
</dbReference>
<dbReference type="EMBL" id="CALYLO010000012">
    <property type="protein sequence ID" value="CAH8248589.1"/>
    <property type="molecule type" value="Genomic_DNA"/>
</dbReference>
<dbReference type="Pfam" id="PF13408">
    <property type="entry name" value="Zn_ribbon_recom"/>
    <property type="match status" value="1"/>
</dbReference>
<dbReference type="SMART" id="SM00857">
    <property type="entry name" value="Resolvase"/>
    <property type="match status" value="1"/>
</dbReference>
<evidence type="ECO:0000313" key="4">
    <source>
        <dbReference type="EMBL" id="CAH8248589.1"/>
    </source>
</evidence>
<dbReference type="RefSeq" id="WP_213428470.1">
    <property type="nucleotide sequence ID" value="NZ_AP031286.1"/>
</dbReference>
<sequence>MKAAIYTRVSSDRQVEEGFSLEAQHDILMELLEKKGLELYRVYSDPGISAKTIKKRPGIKALIADMKAGRFDAILIHKLDRLSRNLGDIYQFIELINKLNKRLIIASLGSDEVDTNSPMGKAFLLFNGIFAEIYLDNLREETLKGLVKKISKGGRHMSRPPLGYDRDDDGDLTLNDAEAELVKEVYRLYLSGKGVNAIAKTMNEHSRGKEGGVWDSKYVRMVLTNYTYIGKNHFKPEDWPEEQRIIVNGDHDPIVSETDFYKVRKMMERKADGYMSKTSHEYPFGGILRCGCCGATYIGYSSTHKVKDGTRTYKSYRCRNNYANNTCDSPAISERLLVELIFKNLVITSNKIREKDSKQARKDIRRLQREIEISKKRRKNWRIAVGDGTFTAEEYAELIEEEDRRMKAIYAEYQEYDDPYVNDLSIDEIKNAMLNLKDNWNYLEAETQKQLIQSMFRQIIIKKESSTWNIIQILTA</sequence>
<dbReference type="Gene3D" id="3.90.1750.20">
    <property type="entry name" value="Putative Large Serine Recombinase, Chain B, Domain 2"/>
    <property type="match status" value="1"/>
</dbReference>
<reference evidence="4" key="1">
    <citation type="submission" date="2022-06" db="EMBL/GenBank/DDBJ databases">
        <authorList>
            <person name="Dietemann V."/>
            <person name="Ory F."/>
            <person name="Dainat B."/>
            <person name="Oberhansli S."/>
        </authorList>
    </citation>
    <scope>NUCLEOTIDE SEQUENCE</scope>
    <source>
        <strain evidence="4">Ena-SAMPLE-TAB-26-04-2022-14:26:32:270-5432</strain>
    </source>
</reference>
<proteinExistence type="predicted"/>
<dbReference type="PANTHER" id="PTHR30461:SF23">
    <property type="entry name" value="DNA RECOMBINASE-RELATED"/>
    <property type="match status" value="1"/>
</dbReference>
<dbReference type="Gene3D" id="3.40.50.1390">
    <property type="entry name" value="Resolvase, N-terminal catalytic domain"/>
    <property type="match status" value="1"/>
</dbReference>
<feature type="domain" description="Recombinase" evidence="3">
    <location>
        <begin position="161"/>
        <end position="273"/>
    </location>
</feature>
<keyword evidence="1" id="KW-0175">Coiled coil</keyword>
<accession>A0ABN8UEL8</accession>
<dbReference type="SUPFAM" id="SSF53041">
    <property type="entry name" value="Resolvase-like"/>
    <property type="match status" value="1"/>
</dbReference>
<name>A0ABN8UEL8_9BACL</name>
<dbReference type="InterPro" id="IPR006119">
    <property type="entry name" value="Resolv_N"/>
</dbReference>
<feature type="coiled-coil region" evidence="1">
    <location>
        <begin position="350"/>
        <end position="412"/>
    </location>
</feature>
<evidence type="ECO:0000259" key="3">
    <source>
        <dbReference type="PROSITE" id="PS51737"/>
    </source>
</evidence>
<dbReference type="InterPro" id="IPR036162">
    <property type="entry name" value="Resolvase-like_N_sf"/>
</dbReference>
<comment type="caution">
    <text evidence="4">The sequence shown here is derived from an EMBL/GenBank/DDBJ whole genome shotgun (WGS) entry which is preliminary data.</text>
</comment>
<organism evidence="4 5">
    <name type="scientific">Paenibacillus melissococcoides</name>
    <dbReference type="NCBI Taxonomy" id="2912268"/>
    <lineage>
        <taxon>Bacteria</taxon>
        <taxon>Bacillati</taxon>
        <taxon>Bacillota</taxon>
        <taxon>Bacilli</taxon>
        <taxon>Bacillales</taxon>
        <taxon>Paenibacillaceae</taxon>
        <taxon>Paenibacillus</taxon>
    </lineage>
</organism>
<dbReference type="Pfam" id="PF07508">
    <property type="entry name" value="Recombinase"/>
    <property type="match status" value="1"/>
</dbReference>
<evidence type="ECO:0000256" key="1">
    <source>
        <dbReference type="SAM" id="Coils"/>
    </source>
</evidence>
<dbReference type="InterPro" id="IPR025827">
    <property type="entry name" value="Zn_ribbon_recom_dom"/>
</dbReference>
<evidence type="ECO:0000259" key="2">
    <source>
        <dbReference type="PROSITE" id="PS51736"/>
    </source>
</evidence>
<dbReference type="InterPro" id="IPR050639">
    <property type="entry name" value="SSR_resolvase"/>
</dbReference>
<dbReference type="Proteomes" id="UP001154322">
    <property type="component" value="Unassembled WGS sequence"/>
</dbReference>
<dbReference type="InterPro" id="IPR011109">
    <property type="entry name" value="DNA_bind_recombinase_dom"/>
</dbReference>